<dbReference type="AlphaFoldDB" id="A0AAE0LLQ7"/>
<proteinExistence type="predicted"/>
<sequence length="225" mass="25440">METNITSFIASRCGVVRIDHLESGLNFKKIERTALHAFWLLYDTDCTIHFPRSNSVDKIAIPDCERLARVYTLDGIDSEDKSLSLCEESGPLRVKLRSLSDSDGRVRTEYVDSTLFMSEVYIDKELHERVFEPIVDMMHLVELDLADTRDLDEHLPSPWNVVVAERDAEVLFELDENDVATLSSAVATVGDIVDLSKATFSSSKPTEVYNDTDDIIVEPRVRKAL</sequence>
<organism evidence="1 2">
    <name type="scientific">Cymbomonas tetramitiformis</name>
    <dbReference type="NCBI Taxonomy" id="36881"/>
    <lineage>
        <taxon>Eukaryota</taxon>
        <taxon>Viridiplantae</taxon>
        <taxon>Chlorophyta</taxon>
        <taxon>Pyramimonadophyceae</taxon>
        <taxon>Pyramimonadales</taxon>
        <taxon>Pyramimonadaceae</taxon>
        <taxon>Cymbomonas</taxon>
    </lineage>
</organism>
<accession>A0AAE0LLQ7</accession>
<protein>
    <submittedName>
        <fullName evidence="1">Uncharacterized protein</fullName>
    </submittedName>
</protein>
<evidence type="ECO:0000313" key="1">
    <source>
        <dbReference type="EMBL" id="KAK3290086.1"/>
    </source>
</evidence>
<evidence type="ECO:0000313" key="2">
    <source>
        <dbReference type="Proteomes" id="UP001190700"/>
    </source>
</evidence>
<dbReference type="Proteomes" id="UP001190700">
    <property type="component" value="Unassembled WGS sequence"/>
</dbReference>
<gene>
    <name evidence="1" type="ORF">CYMTET_2554</name>
</gene>
<keyword evidence="2" id="KW-1185">Reference proteome</keyword>
<comment type="caution">
    <text evidence="1">The sequence shown here is derived from an EMBL/GenBank/DDBJ whole genome shotgun (WGS) entry which is preliminary data.</text>
</comment>
<reference evidence="1 2" key="1">
    <citation type="journal article" date="2015" name="Genome Biol. Evol.">
        <title>Comparative Genomics of a Bacterivorous Green Alga Reveals Evolutionary Causalities and Consequences of Phago-Mixotrophic Mode of Nutrition.</title>
        <authorList>
            <person name="Burns J.A."/>
            <person name="Paasch A."/>
            <person name="Narechania A."/>
            <person name="Kim E."/>
        </authorList>
    </citation>
    <scope>NUCLEOTIDE SEQUENCE [LARGE SCALE GENOMIC DNA]</scope>
    <source>
        <strain evidence="1 2">PLY_AMNH</strain>
    </source>
</reference>
<name>A0AAE0LLQ7_9CHLO</name>
<dbReference type="EMBL" id="LGRX02000005">
    <property type="protein sequence ID" value="KAK3290086.1"/>
    <property type="molecule type" value="Genomic_DNA"/>
</dbReference>